<evidence type="ECO:0000313" key="2">
    <source>
        <dbReference type="EMBL" id="KAJ3641953.1"/>
    </source>
</evidence>
<evidence type="ECO:0000313" key="3">
    <source>
        <dbReference type="Proteomes" id="UP001168821"/>
    </source>
</evidence>
<feature type="compositionally biased region" description="Basic and acidic residues" evidence="1">
    <location>
        <begin position="102"/>
        <end position="115"/>
    </location>
</feature>
<dbReference type="EMBL" id="JALNTZ010000009">
    <property type="protein sequence ID" value="KAJ3641953.1"/>
    <property type="molecule type" value="Genomic_DNA"/>
</dbReference>
<feature type="region of interest" description="Disordered" evidence="1">
    <location>
        <begin position="45"/>
        <end position="133"/>
    </location>
</feature>
<name>A0AA38HQH8_9CUCU</name>
<feature type="compositionally biased region" description="Basic and acidic residues" evidence="1">
    <location>
        <begin position="45"/>
        <end position="81"/>
    </location>
</feature>
<proteinExistence type="predicted"/>
<feature type="compositionally biased region" description="Basic residues" evidence="1">
    <location>
        <begin position="116"/>
        <end position="133"/>
    </location>
</feature>
<protein>
    <submittedName>
        <fullName evidence="2">Uncharacterized protein</fullName>
    </submittedName>
</protein>
<sequence>MRIACSHAPVLTVVRRGLSRHVRSVRPLGREWTRTGAINVVWPLPDDKGKKSVEMDPRSRNVEAKVPRSDERTSKIEERSTAQRSATQNTKQTNKHITHVQLTDECHRQDRERTTRPTKRRTRHIRHNHGGRR</sequence>
<feature type="compositionally biased region" description="Polar residues" evidence="1">
    <location>
        <begin position="82"/>
        <end position="92"/>
    </location>
</feature>
<comment type="caution">
    <text evidence="2">The sequence shown here is derived from an EMBL/GenBank/DDBJ whole genome shotgun (WGS) entry which is preliminary data.</text>
</comment>
<dbReference type="AlphaFoldDB" id="A0AA38HQH8"/>
<organism evidence="2 3">
    <name type="scientific">Zophobas morio</name>
    <dbReference type="NCBI Taxonomy" id="2755281"/>
    <lineage>
        <taxon>Eukaryota</taxon>
        <taxon>Metazoa</taxon>
        <taxon>Ecdysozoa</taxon>
        <taxon>Arthropoda</taxon>
        <taxon>Hexapoda</taxon>
        <taxon>Insecta</taxon>
        <taxon>Pterygota</taxon>
        <taxon>Neoptera</taxon>
        <taxon>Endopterygota</taxon>
        <taxon>Coleoptera</taxon>
        <taxon>Polyphaga</taxon>
        <taxon>Cucujiformia</taxon>
        <taxon>Tenebrionidae</taxon>
        <taxon>Zophobas</taxon>
    </lineage>
</organism>
<dbReference type="Proteomes" id="UP001168821">
    <property type="component" value="Unassembled WGS sequence"/>
</dbReference>
<gene>
    <name evidence="2" type="ORF">Zmor_028422</name>
</gene>
<accession>A0AA38HQH8</accession>
<reference evidence="2" key="1">
    <citation type="journal article" date="2023" name="G3 (Bethesda)">
        <title>Whole genome assemblies of Zophobas morio and Tenebrio molitor.</title>
        <authorList>
            <person name="Kaur S."/>
            <person name="Stinson S.A."/>
            <person name="diCenzo G.C."/>
        </authorList>
    </citation>
    <scope>NUCLEOTIDE SEQUENCE</scope>
    <source>
        <strain evidence="2">QUZm001</strain>
    </source>
</reference>
<keyword evidence="3" id="KW-1185">Reference proteome</keyword>
<evidence type="ECO:0000256" key="1">
    <source>
        <dbReference type="SAM" id="MobiDB-lite"/>
    </source>
</evidence>